<name>A0A371CXU8_9APHY</name>
<dbReference type="STRING" id="139420.A0A371CXU8"/>
<dbReference type="Proteomes" id="UP000256964">
    <property type="component" value="Unassembled WGS sequence"/>
</dbReference>
<accession>A0A371CXU8</accession>
<protein>
    <recommendedName>
        <fullName evidence="3">DUF6535 domain-containing protein</fullName>
    </recommendedName>
</protein>
<sequence length="698" mass="77689">MPNDDTASLAAPTPANSRQPNKYCNTYSSVTPPVSNQAEDIAWRFPTPEEIREELSAEFTKDQKETAWMEAAEAVKIHHDGLVRRWKEEMDTLLVYAGLFSAVLTAFNVQSYQLLQPGSTDSTVALLREISAQLSSFTVSPPFVNSTRHGSLFPGNSIQPPPFRAPTSAVWLNTLWFSSLVFSLASAFIALLVKQWLHEATVQGTSRDSARLRQYRLNGLVKWRIGTIVALLPILLQVASVLFLAGIMVLLWTLHAAVAAITSSLIAALFAFFFVVTVLPVFTSGCAYRSPASFAVFATYRRVWNATMRAACRICQVVIRWHTVLACGVPRVTGLHRFAHRRRYLSTWRGRDQNDIYKQLGALDRAIVTTAYSTTADTKFVSEMPVVFSDLPPDQVPQCFVDICNFMEGEWGDRGIQQRLLEDRATLSSLTCYGLRHMLARTDKDTEAWSDDIYTVYQYFCLGDDMPSKRFAELACKTLCQLAVEYPPHIAVYDSACLVLRDVYDRLGACHSYDTLCHARAMLERELESWDPSRGFKALQSHTAAIYVLLYCLRETISGRSQLTPTQTDAMLAWGQDTLSRAVQWLRDLEWQGLHNGCLAVLGDAAGVVVFPHIASSHLIMDIIDPLLALSSTPGGLTLISEELIFVVENTWSSAQAAYPNPIDIIQGSGLVWCSGLDTIDMKLVELRATISGHSKDS</sequence>
<dbReference type="AlphaFoldDB" id="A0A371CXU8"/>
<keyword evidence="5" id="KW-1185">Reference proteome</keyword>
<evidence type="ECO:0000256" key="2">
    <source>
        <dbReference type="SAM" id="Phobius"/>
    </source>
</evidence>
<keyword evidence="2" id="KW-0472">Membrane</keyword>
<gene>
    <name evidence="4" type="ORF">OH76DRAFT_1408369</name>
</gene>
<dbReference type="EMBL" id="KZ857441">
    <property type="protein sequence ID" value="RDX45096.1"/>
    <property type="molecule type" value="Genomic_DNA"/>
</dbReference>
<dbReference type="OrthoDB" id="2973393at2759"/>
<feature type="region of interest" description="Disordered" evidence="1">
    <location>
        <begin position="1"/>
        <end position="22"/>
    </location>
</feature>
<dbReference type="InterPro" id="IPR045338">
    <property type="entry name" value="DUF6535"/>
</dbReference>
<evidence type="ECO:0000259" key="3">
    <source>
        <dbReference type="Pfam" id="PF20153"/>
    </source>
</evidence>
<dbReference type="Pfam" id="PF20153">
    <property type="entry name" value="DUF6535"/>
    <property type="match status" value="1"/>
</dbReference>
<feature type="domain" description="DUF6535" evidence="3">
    <location>
        <begin position="68"/>
        <end position="253"/>
    </location>
</feature>
<feature type="transmembrane region" description="Helical" evidence="2">
    <location>
        <begin position="93"/>
        <end position="112"/>
    </location>
</feature>
<evidence type="ECO:0000256" key="1">
    <source>
        <dbReference type="SAM" id="MobiDB-lite"/>
    </source>
</evidence>
<feature type="transmembrane region" description="Helical" evidence="2">
    <location>
        <begin position="258"/>
        <end position="282"/>
    </location>
</feature>
<reference evidence="4 5" key="1">
    <citation type="journal article" date="2018" name="Biotechnol. Biofuels">
        <title>Integrative visual omics of the white-rot fungus Polyporus brumalis exposes the biotechnological potential of its oxidative enzymes for delignifying raw plant biomass.</title>
        <authorList>
            <person name="Miyauchi S."/>
            <person name="Rancon A."/>
            <person name="Drula E."/>
            <person name="Hage H."/>
            <person name="Chaduli D."/>
            <person name="Favel A."/>
            <person name="Grisel S."/>
            <person name="Henrissat B."/>
            <person name="Herpoel-Gimbert I."/>
            <person name="Ruiz-Duenas F.J."/>
            <person name="Chevret D."/>
            <person name="Hainaut M."/>
            <person name="Lin J."/>
            <person name="Wang M."/>
            <person name="Pangilinan J."/>
            <person name="Lipzen A."/>
            <person name="Lesage-Meessen L."/>
            <person name="Navarro D."/>
            <person name="Riley R."/>
            <person name="Grigoriev I.V."/>
            <person name="Zhou S."/>
            <person name="Raouche S."/>
            <person name="Rosso M.N."/>
        </authorList>
    </citation>
    <scope>NUCLEOTIDE SEQUENCE [LARGE SCALE GENOMIC DNA]</scope>
    <source>
        <strain evidence="4 5">BRFM 1820</strain>
    </source>
</reference>
<proteinExistence type="predicted"/>
<evidence type="ECO:0000313" key="4">
    <source>
        <dbReference type="EMBL" id="RDX45096.1"/>
    </source>
</evidence>
<keyword evidence="2" id="KW-0812">Transmembrane</keyword>
<feature type="transmembrane region" description="Helical" evidence="2">
    <location>
        <begin position="225"/>
        <end position="252"/>
    </location>
</feature>
<keyword evidence="2" id="KW-1133">Transmembrane helix</keyword>
<feature type="transmembrane region" description="Helical" evidence="2">
    <location>
        <begin position="170"/>
        <end position="193"/>
    </location>
</feature>
<evidence type="ECO:0000313" key="5">
    <source>
        <dbReference type="Proteomes" id="UP000256964"/>
    </source>
</evidence>
<organism evidence="4 5">
    <name type="scientific">Lentinus brumalis</name>
    <dbReference type="NCBI Taxonomy" id="2498619"/>
    <lineage>
        <taxon>Eukaryota</taxon>
        <taxon>Fungi</taxon>
        <taxon>Dikarya</taxon>
        <taxon>Basidiomycota</taxon>
        <taxon>Agaricomycotina</taxon>
        <taxon>Agaricomycetes</taxon>
        <taxon>Polyporales</taxon>
        <taxon>Polyporaceae</taxon>
        <taxon>Lentinus</taxon>
    </lineage>
</organism>